<keyword evidence="15" id="KW-1185">Reference proteome</keyword>
<keyword evidence="7 10" id="KW-0238">DNA-binding</keyword>
<dbReference type="PROSITE" id="PS51898">
    <property type="entry name" value="TYR_RECOMBINASE"/>
    <property type="match status" value="1"/>
</dbReference>
<dbReference type="InterPro" id="IPR011931">
    <property type="entry name" value="Recomb_XerC"/>
</dbReference>
<dbReference type="InterPro" id="IPR044068">
    <property type="entry name" value="CB"/>
</dbReference>
<dbReference type="NCBIfam" id="TIGR02224">
    <property type="entry name" value="recomb_XerC"/>
    <property type="match status" value="1"/>
</dbReference>
<evidence type="ECO:0000259" key="12">
    <source>
        <dbReference type="PROSITE" id="PS51898"/>
    </source>
</evidence>
<keyword evidence="6 10" id="KW-0229">DNA integration</keyword>
<keyword evidence="8 10" id="KW-0233">DNA recombination</keyword>
<dbReference type="Pfam" id="PF00589">
    <property type="entry name" value="Phage_integrase"/>
    <property type="match status" value="1"/>
</dbReference>
<dbReference type="NCBIfam" id="NF040815">
    <property type="entry name" value="recomb_XerA_Arch"/>
    <property type="match status" value="1"/>
</dbReference>
<dbReference type="SUPFAM" id="SSF56349">
    <property type="entry name" value="DNA breaking-rejoining enzymes"/>
    <property type="match status" value="1"/>
</dbReference>
<dbReference type="AlphaFoldDB" id="A0A417YQ94"/>
<dbReference type="OrthoDB" id="9801717at2"/>
<dbReference type="InterPro" id="IPR023009">
    <property type="entry name" value="Tyrosine_recombinase_XerC/XerD"/>
</dbReference>
<reference evidence="14 15" key="1">
    <citation type="journal article" date="2017" name="Int. J. Syst. Evol. Microbiol.">
        <title>Bacillus notoginsengisoli sp. nov., a novel bacterium isolated from the rhizosphere of Panax notoginseng.</title>
        <authorList>
            <person name="Zhang M.Y."/>
            <person name="Cheng J."/>
            <person name="Cai Y."/>
            <person name="Zhang T.Y."/>
            <person name="Wu Y.Y."/>
            <person name="Manikprabhu D."/>
            <person name="Li W.J."/>
            <person name="Zhang Y.X."/>
        </authorList>
    </citation>
    <scope>NUCLEOTIDE SEQUENCE [LARGE SCALE GENOMIC DNA]</scope>
    <source>
        <strain evidence="14 15">JCM 30743</strain>
    </source>
</reference>
<dbReference type="EMBL" id="QWEG01000011">
    <property type="protein sequence ID" value="RHW36417.1"/>
    <property type="molecule type" value="Genomic_DNA"/>
</dbReference>
<dbReference type="GO" id="GO:0007059">
    <property type="term" value="P:chromosome segregation"/>
    <property type="evidence" value="ECO:0007669"/>
    <property type="project" value="UniProtKB-UniRule"/>
</dbReference>
<evidence type="ECO:0000256" key="2">
    <source>
        <dbReference type="ARBA" id="ARBA00006657"/>
    </source>
</evidence>
<evidence type="ECO:0000256" key="6">
    <source>
        <dbReference type="ARBA" id="ARBA00022908"/>
    </source>
</evidence>
<feature type="active site" evidence="10">
    <location>
        <position position="245"/>
    </location>
</feature>
<dbReference type="InterPro" id="IPR002104">
    <property type="entry name" value="Integrase_catalytic"/>
</dbReference>
<comment type="subunit">
    <text evidence="10">Forms a cyclic heterotetrameric complex composed of two molecules of XerC and two molecules of XerD.</text>
</comment>
<protein>
    <recommendedName>
        <fullName evidence="10 11">Tyrosine recombinase XerC</fullName>
    </recommendedName>
</protein>
<dbReference type="NCBIfam" id="NF001399">
    <property type="entry name" value="PRK00283.1"/>
    <property type="match status" value="1"/>
</dbReference>
<dbReference type="GO" id="GO:0003677">
    <property type="term" value="F:DNA binding"/>
    <property type="evidence" value="ECO:0007669"/>
    <property type="project" value="UniProtKB-UniRule"/>
</dbReference>
<proteinExistence type="inferred from homology"/>
<dbReference type="PANTHER" id="PTHR30349:SF77">
    <property type="entry name" value="TYROSINE RECOMBINASE XERC"/>
    <property type="match status" value="1"/>
</dbReference>
<feature type="domain" description="Tyr recombinase" evidence="12">
    <location>
        <begin position="109"/>
        <end position="293"/>
    </location>
</feature>
<feature type="active site" evidence="10">
    <location>
        <position position="173"/>
    </location>
</feature>
<evidence type="ECO:0000256" key="5">
    <source>
        <dbReference type="ARBA" id="ARBA00022829"/>
    </source>
</evidence>
<dbReference type="Proteomes" id="UP000284416">
    <property type="component" value="Unassembled WGS sequence"/>
</dbReference>
<dbReference type="Gene3D" id="1.10.443.10">
    <property type="entry name" value="Intergrase catalytic core"/>
    <property type="match status" value="1"/>
</dbReference>
<dbReference type="Gene3D" id="1.10.150.130">
    <property type="match status" value="1"/>
</dbReference>
<dbReference type="PANTHER" id="PTHR30349">
    <property type="entry name" value="PHAGE INTEGRASE-RELATED"/>
    <property type="match status" value="1"/>
</dbReference>
<evidence type="ECO:0000256" key="9">
    <source>
        <dbReference type="ARBA" id="ARBA00023306"/>
    </source>
</evidence>
<comment type="subcellular location">
    <subcellularLocation>
        <location evidence="1 10">Cytoplasm</location>
    </subcellularLocation>
</comment>
<evidence type="ECO:0000259" key="13">
    <source>
        <dbReference type="PROSITE" id="PS51900"/>
    </source>
</evidence>
<feature type="domain" description="Core-binding (CB)" evidence="13">
    <location>
        <begin position="2"/>
        <end position="88"/>
    </location>
</feature>
<keyword evidence="4 10" id="KW-0132">Cell division</keyword>
<dbReference type="GO" id="GO:0005737">
    <property type="term" value="C:cytoplasm"/>
    <property type="evidence" value="ECO:0007669"/>
    <property type="project" value="UniProtKB-SubCell"/>
</dbReference>
<dbReference type="PROSITE" id="PS51900">
    <property type="entry name" value="CB"/>
    <property type="match status" value="1"/>
</dbReference>
<dbReference type="GO" id="GO:0051301">
    <property type="term" value="P:cell division"/>
    <property type="evidence" value="ECO:0007669"/>
    <property type="project" value="UniProtKB-UniRule"/>
</dbReference>
<accession>A0A417YQ94</accession>
<dbReference type="Pfam" id="PF02899">
    <property type="entry name" value="Phage_int_SAM_1"/>
    <property type="match status" value="1"/>
</dbReference>
<dbReference type="HAMAP" id="MF_01808">
    <property type="entry name" value="Recomb_XerC_XerD"/>
    <property type="match status" value="1"/>
</dbReference>
<feature type="active site" evidence="10">
    <location>
        <position position="271"/>
    </location>
</feature>
<dbReference type="InterPro" id="IPR011010">
    <property type="entry name" value="DNA_brk_join_enz"/>
</dbReference>
<organism evidence="14 15">
    <name type="scientific">Neobacillus notoginsengisoli</name>
    <dbReference type="NCBI Taxonomy" id="1578198"/>
    <lineage>
        <taxon>Bacteria</taxon>
        <taxon>Bacillati</taxon>
        <taxon>Bacillota</taxon>
        <taxon>Bacilli</taxon>
        <taxon>Bacillales</taxon>
        <taxon>Bacillaceae</taxon>
        <taxon>Neobacillus</taxon>
    </lineage>
</organism>
<dbReference type="GO" id="GO:0009037">
    <property type="term" value="F:tyrosine-based site-specific recombinase activity"/>
    <property type="evidence" value="ECO:0007669"/>
    <property type="project" value="UniProtKB-UniRule"/>
</dbReference>
<feature type="active site" description="O-(3'-phospho-DNA)-tyrosine intermediate" evidence="10">
    <location>
        <position position="280"/>
    </location>
</feature>
<evidence type="ECO:0000313" key="14">
    <source>
        <dbReference type="EMBL" id="RHW36417.1"/>
    </source>
</evidence>
<keyword evidence="5 10" id="KW-0159">Chromosome partition</keyword>
<dbReference type="CDD" id="cd00798">
    <property type="entry name" value="INT_XerDC_C"/>
    <property type="match status" value="1"/>
</dbReference>
<evidence type="ECO:0000256" key="8">
    <source>
        <dbReference type="ARBA" id="ARBA00023172"/>
    </source>
</evidence>
<name>A0A417YQ94_9BACI</name>
<dbReference type="GO" id="GO:0006313">
    <property type="term" value="P:DNA transposition"/>
    <property type="evidence" value="ECO:0007669"/>
    <property type="project" value="UniProtKB-UniRule"/>
</dbReference>
<evidence type="ECO:0000256" key="3">
    <source>
        <dbReference type="ARBA" id="ARBA00022490"/>
    </source>
</evidence>
<dbReference type="InterPro" id="IPR010998">
    <property type="entry name" value="Integrase_recombinase_N"/>
</dbReference>
<comment type="similarity">
    <text evidence="2 10">Belongs to the 'phage' integrase family. XerC subfamily.</text>
</comment>
<evidence type="ECO:0000313" key="15">
    <source>
        <dbReference type="Proteomes" id="UP000284416"/>
    </source>
</evidence>
<gene>
    <name evidence="10 14" type="primary">xerC</name>
    <name evidence="14" type="ORF">D1B31_17010</name>
</gene>
<dbReference type="InterPro" id="IPR004107">
    <property type="entry name" value="Integrase_SAM-like_N"/>
</dbReference>
<feature type="active site" evidence="10">
    <location>
        <position position="149"/>
    </location>
</feature>
<dbReference type="InterPro" id="IPR013762">
    <property type="entry name" value="Integrase-like_cat_sf"/>
</dbReference>
<evidence type="ECO:0000256" key="7">
    <source>
        <dbReference type="ARBA" id="ARBA00023125"/>
    </source>
</evidence>
<evidence type="ECO:0000256" key="10">
    <source>
        <dbReference type="HAMAP-Rule" id="MF_01808"/>
    </source>
</evidence>
<feature type="active site" evidence="10">
    <location>
        <position position="248"/>
    </location>
</feature>
<comment type="function">
    <text evidence="10">Site-specific tyrosine recombinase, which acts by catalyzing the cutting and rejoining of the recombining DNA molecules. The XerC-XerD complex is essential to convert dimers of the bacterial chromosome into monomers to permit their segregation at cell division. It also contributes to the segregational stability of plasmids.</text>
</comment>
<keyword evidence="3 10" id="KW-0963">Cytoplasm</keyword>
<dbReference type="InterPro" id="IPR050090">
    <property type="entry name" value="Tyrosine_recombinase_XerCD"/>
</dbReference>
<sequence length="299" mass="34365">MGNVNVCLKLFVEYLQIEKNSSQYTIDHYEYAIVEFFEMLAEQGIVNVEEVQYHDARLYLTRLFELKQARKTISRKISSLRSFYKFMLRENLIKENPFSLVVLPKSEKRLPNFFYEDELEVLFQSCKTDTPLGERNLAILELLYATGIRVSECSTIAVKDLDFFLSTVLVKGKGGKERYVPFGTKAAEALKLYVDNGRKRLLEGKPNQDALFLNSRGGALTARGIRLILDKMIEQSSLTAKIHPHKLRHTFATHLLNNGADLRTVQELLGHAFLSSTQIYTHVTNEKLKKTYMAHHPRA</sequence>
<keyword evidence="9 10" id="KW-0131">Cell cycle</keyword>
<evidence type="ECO:0000256" key="4">
    <source>
        <dbReference type="ARBA" id="ARBA00022618"/>
    </source>
</evidence>
<evidence type="ECO:0000256" key="11">
    <source>
        <dbReference type="NCBIfam" id="TIGR02224"/>
    </source>
</evidence>
<comment type="caution">
    <text evidence="14">The sequence shown here is derived from an EMBL/GenBank/DDBJ whole genome shotgun (WGS) entry which is preliminary data.</text>
</comment>
<evidence type="ECO:0000256" key="1">
    <source>
        <dbReference type="ARBA" id="ARBA00004496"/>
    </source>
</evidence>